<feature type="signal peptide" evidence="2">
    <location>
        <begin position="1"/>
        <end position="45"/>
    </location>
</feature>
<keyword evidence="2" id="KW-0732">Signal</keyword>
<feature type="compositionally biased region" description="Low complexity" evidence="1">
    <location>
        <begin position="65"/>
        <end position="78"/>
    </location>
</feature>
<dbReference type="Proteomes" id="UP000346198">
    <property type="component" value="Unassembled WGS sequence"/>
</dbReference>
<evidence type="ECO:0000313" key="4">
    <source>
        <dbReference type="Proteomes" id="UP000346198"/>
    </source>
</evidence>
<name>A0A6C2UT54_9BACT</name>
<evidence type="ECO:0000256" key="2">
    <source>
        <dbReference type="SAM" id="SignalP"/>
    </source>
</evidence>
<evidence type="ECO:0008006" key="5">
    <source>
        <dbReference type="Google" id="ProtNLM"/>
    </source>
</evidence>
<sequence>MDSITYRYEETPQRRKNMRKQTQQYKLSARPLLLIALLGGFSAFAHDAATHTNAPPAGAQNTSSAAHANPAGKPAAAHDAAELAKKTQNPVANMISLPVQFNFNQNVGPKSDSQTIINVQPVIPQELNEDWNWIHRTIVPIIDQPAPVNDSGIGNILYEGFLTPANPKNGLIWGVGPVLSFPTVTADLGNKKWSAGPAGLLMKMEGPWVYGALAYNMWSYGGTGENQNNMLINYFCNYNFKEFYLSTAPNVTADWEADSDQQWTVPVGLTIGKVFKPKSGPPVNIKIGGYYNVVHPDQGAEWQLQCQVQFLFLK</sequence>
<accession>A0A6C2UT54</accession>
<evidence type="ECO:0000313" key="3">
    <source>
        <dbReference type="EMBL" id="VGO23448.1"/>
    </source>
</evidence>
<dbReference type="EMBL" id="CAAHFH010000004">
    <property type="protein sequence ID" value="VGO23448.1"/>
    <property type="molecule type" value="Genomic_DNA"/>
</dbReference>
<protein>
    <recommendedName>
        <fullName evidence="5">Neuromedin U</fullName>
    </recommendedName>
</protein>
<reference evidence="3 4" key="1">
    <citation type="submission" date="2019-04" db="EMBL/GenBank/DDBJ databases">
        <authorList>
            <person name="Van Vliet M D."/>
        </authorList>
    </citation>
    <scope>NUCLEOTIDE SEQUENCE [LARGE SCALE GENOMIC DNA]</scope>
    <source>
        <strain evidence="3 4">F21</strain>
    </source>
</reference>
<keyword evidence="4" id="KW-1185">Reference proteome</keyword>
<dbReference type="AlphaFoldDB" id="A0A6C2UT54"/>
<organism evidence="3 4">
    <name type="scientific">Pontiella sulfatireligans</name>
    <dbReference type="NCBI Taxonomy" id="2750658"/>
    <lineage>
        <taxon>Bacteria</taxon>
        <taxon>Pseudomonadati</taxon>
        <taxon>Kiritimatiellota</taxon>
        <taxon>Kiritimatiellia</taxon>
        <taxon>Kiritimatiellales</taxon>
        <taxon>Pontiellaceae</taxon>
        <taxon>Pontiella</taxon>
    </lineage>
</organism>
<feature type="chain" id="PRO_5025530729" description="Neuromedin U" evidence="2">
    <location>
        <begin position="46"/>
        <end position="314"/>
    </location>
</feature>
<proteinExistence type="predicted"/>
<gene>
    <name evidence="3" type="ORF">SCARR_05555</name>
</gene>
<evidence type="ECO:0000256" key="1">
    <source>
        <dbReference type="SAM" id="MobiDB-lite"/>
    </source>
</evidence>
<feature type="region of interest" description="Disordered" evidence="1">
    <location>
        <begin position="52"/>
        <end position="82"/>
    </location>
</feature>